<dbReference type="InterPro" id="IPR011049">
    <property type="entry name" value="Serralysin-like_metalloprot_C"/>
</dbReference>
<accession>A0A0L1JVN0</accession>
<dbReference type="OrthoDB" id="6305173at2"/>
<proteinExistence type="predicted"/>
<dbReference type="PATRIC" id="fig|1317121.7.peg.429"/>
<dbReference type="Pfam" id="PF13403">
    <property type="entry name" value="Hint_2"/>
    <property type="match status" value="1"/>
</dbReference>
<evidence type="ECO:0000259" key="4">
    <source>
        <dbReference type="Pfam" id="PF13403"/>
    </source>
</evidence>
<feature type="region of interest" description="Disordered" evidence="3">
    <location>
        <begin position="1251"/>
        <end position="1286"/>
    </location>
</feature>
<dbReference type="SUPFAM" id="SSF51294">
    <property type="entry name" value="Hedgehog/intein (Hint) domain"/>
    <property type="match status" value="1"/>
</dbReference>
<dbReference type="Gene3D" id="2.150.10.10">
    <property type="entry name" value="Serralysin-like metalloprotease, C-terminal"/>
    <property type="match status" value="13"/>
</dbReference>
<dbReference type="InterPro" id="IPR001343">
    <property type="entry name" value="Hemolysn_Ca-bd"/>
</dbReference>
<dbReference type="Pfam" id="PF00353">
    <property type="entry name" value="HemolysinCabind"/>
    <property type="match status" value="25"/>
</dbReference>
<dbReference type="InterPro" id="IPR018511">
    <property type="entry name" value="Hemolysin-typ_Ca-bd_CS"/>
</dbReference>
<dbReference type="PRINTS" id="PR00313">
    <property type="entry name" value="CABNDNGRPT"/>
</dbReference>
<evidence type="ECO:0000256" key="2">
    <source>
        <dbReference type="ARBA" id="ARBA00022525"/>
    </source>
</evidence>
<organism evidence="5 6">
    <name type="scientific">Pseudaestuariivita atlantica</name>
    <dbReference type="NCBI Taxonomy" id="1317121"/>
    <lineage>
        <taxon>Bacteria</taxon>
        <taxon>Pseudomonadati</taxon>
        <taxon>Pseudomonadota</taxon>
        <taxon>Alphaproteobacteria</taxon>
        <taxon>Rhodobacterales</taxon>
        <taxon>Paracoccaceae</taxon>
        <taxon>Pseudaestuariivita</taxon>
    </lineage>
</organism>
<dbReference type="GO" id="GO:0005509">
    <property type="term" value="F:calcium ion binding"/>
    <property type="evidence" value="ECO:0007669"/>
    <property type="project" value="InterPro"/>
</dbReference>
<dbReference type="Gene3D" id="2.170.16.10">
    <property type="entry name" value="Hedgehog/Intein (Hint) domain"/>
    <property type="match status" value="1"/>
</dbReference>
<dbReference type="InterPro" id="IPR050557">
    <property type="entry name" value="RTX_toxin/Mannuronan_C5-epim"/>
</dbReference>
<reference evidence="5 6" key="1">
    <citation type="journal article" date="2015" name="Int. J. Syst. Evol. Microbiol.">
        <title>Aestuariivita atlantica sp. nov., isolated from deep sea sediment of the Atlantic Ocean.</title>
        <authorList>
            <person name="Li G."/>
            <person name="Lai Q."/>
            <person name="Du Y."/>
            <person name="Liu X."/>
            <person name="Sun F."/>
            <person name="Shao Z."/>
        </authorList>
    </citation>
    <scope>NUCLEOTIDE SEQUENCE [LARGE SCALE GENOMIC DNA]</scope>
    <source>
        <strain evidence="5 6">22II-S11-z3</strain>
    </source>
</reference>
<dbReference type="PANTHER" id="PTHR38340:SF1">
    <property type="entry name" value="S-LAYER PROTEIN"/>
    <property type="match status" value="1"/>
</dbReference>
<comment type="caution">
    <text evidence="5">The sequence shown here is derived from an EMBL/GenBank/DDBJ whole genome shotgun (WGS) entry which is preliminary data.</text>
</comment>
<protein>
    <recommendedName>
        <fullName evidence="4">Hedgehog/Intein (Hint) domain-containing protein</fullName>
    </recommendedName>
</protein>
<evidence type="ECO:0000256" key="1">
    <source>
        <dbReference type="ARBA" id="ARBA00004613"/>
    </source>
</evidence>
<dbReference type="SUPFAM" id="SSF49899">
    <property type="entry name" value="Concanavalin A-like lectins/glucanases"/>
    <property type="match status" value="1"/>
</dbReference>
<dbReference type="RefSeq" id="WP_050529157.1">
    <property type="nucleotide sequence ID" value="NZ_AQQZ01000001.1"/>
</dbReference>
<dbReference type="SUPFAM" id="SSF51120">
    <property type="entry name" value="beta-Roll"/>
    <property type="match status" value="13"/>
</dbReference>
<dbReference type="PROSITE" id="PS00330">
    <property type="entry name" value="HEMOLYSIN_CALCIUM"/>
    <property type="match status" value="16"/>
</dbReference>
<evidence type="ECO:0000313" key="6">
    <source>
        <dbReference type="Proteomes" id="UP000036938"/>
    </source>
</evidence>
<dbReference type="InterPro" id="IPR013320">
    <property type="entry name" value="ConA-like_dom_sf"/>
</dbReference>
<keyword evidence="2" id="KW-0964">Secreted</keyword>
<dbReference type="GO" id="GO:0005576">
    <property type="term" value="C:extracellular region"/>
    <property type="evidence" value="ECO:0007669"/>
    <property type="project" value="UniProtKB-SubCell"/>
</dbReference>
<dbReference type="Gene3D" id="2.160.20.160">
    <property type="match status" value="1"/>
</dbReference>
<dbReference type="InterPro" id="IPR036844">
    <property type="entry name" value="Hint_dom_sf"/>
</dbReference>
<dbReference type="PANTHER" id="PTHR38340">
    <property type="entry name" value="S-LAYER PROTEIN"/>
    <property type="match status" value="1"/>
</dbReference>
<feature type="domain" description="Hedgehog/Intein (Hint)" evidence="4">
    <location>
        <begin position="2752"/>
        <end position="2898"/>
    </location>
</feature>
<gene>
    <name evidence="5" type="ORF">ATO11_02130</name>
</gene>
<name>A0A0L1JVN0_9RHOB</name>
<comment type="subcellular location">
    <subcellularLocation>
        <location evidence="1">Secreted</location>
    </subcellularLocation>
</comment>
<dbReference type="Proteomes" id="UP000036938">
    <property type="component" value="Unassembled WGS sequence"/>
</dbReference>
<sequence length="2946" mass="288903">MAIYTVTTANWNSPTFWSGINEAAGGHDLDLDSLPSSYSVALDAASGELTLSDGATTFTVGDANATGTYDATLGGTTLFEFFDLISATFGNDTIDAGAGADTITGAMGADQIEGGSGGDVIYGDTAAAPTPSLGDAGSLLMTAGNIRAGSATGDPANAVEGDSIIYDNAGTLPDGTVVAMRVTLTELTSPTVTVQLNYNATNGPILLTGNGAANAGQTATFNIEFLDQATDQPIVISGQATVMDIDNNTGAGEEFVTFSPNNFYGSAVNQGSSLTTTTTASGATATGTEGNGAADTDAWFTGYFEAQGEINVTLGVVEFGAGYGFNGQVLPNPVFTEMLHGDDSIYGGEGDDLISGDGGADTIDGGLGADTIYGASGNDVITGGAGDVIDGGEDPDGGDTDILNVYDVASVQYTDAAGNPVGGTSEFGIVTFINGGTATFSNIETLNALVSDNIVSGTAGADTIDATYAGDPDGNFVDNSDATGTFGEVAGSQADSIEAGAGDDLVLAGAGSDSVDGGAGSDTLVGGAGNDSLIGGADADTFTYTDGFGTDTVVGGETATTGIDNDTLDFSGLTTGVNVTFTGAEQGTATAGTDSVTFTQIESIIATDQADLIDQSISVNRPMTIDAGGGDDTVIASVNNAVGDSIDGGTGNDLIDGGDGNDTLLGGAGNDTIEAGEERNIGDDDLVDGGAGDDVITSAETDARSNDTLLGGAGNDTISVTGGSNNVLDGGDGADSITGGTGNDSLVGGADADTITAGGNDTVDGGSAVTTGVDNDTLIANNVQSFNITGVDSNGNGYDGVVTFNDGTTAVFTEIENFVINGNPVVPDNIVSGTDAGEAIIAGYTDADGTTVDAGDALGTHGEVIGSDADSITAGGGDDFVQAGAGADTVDGGVGSDTLDGGAGDDIIDAADNGLSGGAGVTPTPTLVGLWEFDNADPLDDQAVLDNDAQLVGGATPDGAGGIALDGAGDYVRIPHDTAYDLTSATVRVDFTLDTLTGTTGILSRDSSGFDGGGHFTIETLADGTLDLRWQSDTASYNITTAPGTIQTGVDYSIHVSFDNATGQIEMFLNGASVGTVAAPVTLQGNAEPWTLGAGQTVSGDATDVGVQEFMDGTIGHFEIWDGAYTPAELAATQGDVVLGGTGSDTITADAGDRVDGGEDPLNGDIDVLNLTNVAAIQYFDDAGNPVTGPTENGIVTFADGTTMQFENIEQLNANDNIVSGTDAGEVIGAGYVDHDGTAVDGSDALGTHGEVVGSNADSIEAGGGADRVDAGAGDDTVSGGTGDDTILGGAGADSLMGDAGADSLLGGAGADTLEGGADNDTFVIGDAFGNDLITGGETGLDFDAIDASGLTVGTTLDLSGADPESGTLSDGTSTATFSEIETVTLGAGSDSVIGSDGNDSIATGAGADTVEGGAGDDIFDLGANDAEVDVVVLSDGDGADSIMNFEAPIEVSPGVYAGTDQVDVSNLHDANGALVNTDDVVVSDDGGGNAVLTFPNGESLTLRGVAPADVTDPAALVAMGIPAPNYIVEGTAAGELIDGTYVGDPQGDMVDAGDNQTGGDADLITAGGGNDTVLGELGNDTIFGEAGNDSIAGGAGADSISGGLGNDYIVGGNDGGLFGTSGDAAGLAGSDTIDGGAGNDTIFGEAGDDSLVGGAGLDSIVGGIGNDTIDGGDNADTLSGGLGNDNILGGAGNDSILGGDGADIIDAGIGSDYVDAGDGNDSVFGGEDSDTIIGGLGNDTLSGGLSGDSILGGAGTDSIFGGAFNDTLYGGNDADTIDGGIEDDFISGDAGADSLLGGTGDDTIFGGSESDTLLGGDGADLLDGGTGPDSILGEGGDDTIVLTDGFGADTIIGGETGELVGDTLDLSGTTTGVTVDLTAFDPEAGIVTSGTDTANFAEIENIVLGAGNDTIALADGSGDDTVYAFQGPVDNGDGTWTGLDQLDVSALNNLSGIPVTTSNVVVTDDGTGNAVLSFPGGESITLFGLPVADVQNNAVALNAIGIPLSDGIVSGTAGNDTINTAYTDDPDGDRVDANDNVNGSGDNVDTILAGAGDDVIDSGLADDSIDAGAGDDTIALDQTLQNDTIVGGEAAEDTTGDVIDASSQTADLTIDFTGPEAGTITDGTATTTFSEIEQVTAGSGNDSVTGSAGNETLIMGAGSDTVIAGGGDDTVFSGIGADSVSGGAGNDSLVTGSGADTVDGGTGDDMINVGPADGAVDTVVLQDGSGNDTVADFEGPIDNGDGTFTGLDQFDVTALNDNLGNPVNTNDVTVTDDGLGNAVLTFPNGESVTLAGIAPASVTDPLALNAMGIPLGTDGIVSGTAASDLIDTAYLGDPDGDRVDANDAQFAGQTADQDIIEAGAGSDTVLAGADNDLVLGDGVTIDPAEHASAGTGTATTFVLSNQTAEVLEIWQIDATGTPVFVSSVNAGGSGSAPALTGDNFIIRDTSGTDIRLALGGNQTVVIDDADTNDSIAGGEGDDTLFGNMGDDTLVGGAGADSLVGGSGGDSLVGGAGLDTLDGGADADVIAVADGYGQDTIIGGETGLDADTIDATATSATTVTYTGDEAGTMVTGTDSAVFSEIEALRMGAGDDSVDATLDTLGVDVDGGAGADTLIGGSGDDSLAGGEGADSLVGGAGADTLVGGGGADVLTGGAGADSLVGGAGADTLNVGSGDIATGGDGDDVFNLTPADLDGTNLTIVGGETGETVGDTLNITGPAEIVYTSLDNESGTITYYDTGEVVTFSEIETINYVPCFTPGTLVKTDRGEMPVEDIAPGTRVLTRDHGYQAVVWAGARDVDAAMLAQNKGLKPIRIRAGALGMGVPERDMLVSPQHRVLIGSAMTELWFGEDEVLVAARHLTLLDGVDEVDVEAVTYIHFMFDTHEVVMSDGCWTESFQPGDLTLGAIGTEARDEILALFPELSDGQPAQVYPAARATLNAHQARVLLSA</sequence>
<keyword evidence="6" id="KW-1185">Reference proteome</keyword>
<dbReference type="STRING" id="1317121.ATO11_02130"/>
<dbReference type="Gene3D" id="2.60.120.200">
    <property type="match status" value="1"/>
</dbReference>
<dbReference type="EMBL" id="AQQZ01000001">
    <property type="protein sequence ID" value="KNG95423.1"/>
    <property type="molecule type" value="Genomic_DNA"/>
</dbReference>
<evidence type="ECO:0000256" key="3">
    <source>
        <dbReference type="SAM" id="MobiDB-lite"/>
    </source>
</evidence>
<dbReference type="InterPro" id="IPR028992">
    <property type="entry name" value="Hedgehog/Intein_dom"/>
</dbReference>
<evidence type="ECO:0000313" key="5">
    <source>
        <dbReference type="EMBL" id="KNG95423.1"/>
    </source>
</evidence>